<dbReference type="PANTHER" id="PTHR38100">
    <property type="entry name" value="HIGH FREQUENCY LYSOGENIZATION PROTEIN HFLD"/>
    <property type="match status" value="1"/>
</dbReference>
<keyword evidence="2 4" id="KW-0963">Cytoplasm</keyword>
<reference evidence="6" key="1">
    <citation type="submission" date="2016-04" db="EMBL/GenBank/DDBJ databases">
        <authorList>
            <person name="Tagini F."/>
        </authorList>
    </citation>
    <scope>NUCLEOTIDE SEQUENCE [LARGE SCALE GENOMIC DNA]</scope>
    <source>
        <strain evidence="6">CHUV0807</strain>
    </source>
</reference>
<dbReference type="Proteomes" id="UP000190837">
    <property type="component" value="Unassembled WGS sequence"/>
</dbReference>
<evidence type="ECO:0000313" key="5">
    <source>
        <dbReference type="EMBL" id="SAM57033.1"/>
    </source>
</evidence>
<comment type="subcellular location">
    <subcellularLocation>
        <location evidence="4">Cytoplasm</location>
    </subcellularLocation>
    <subcellularLocation>
        <location evidence="4">Cell membrane</location>
        <topology evidence="4">Peripheral membrane protein</topology>
        <orientation evidence="4">Cytoplasmic side</orientation>
    </subcellularLocation>
</comment>
<organism evidence="5 6">
    <name type="scientific">Cardiobacterium hominis</name>
    <dbReference type="NCBI Taxonomy" id="2718"/>
    <lineage>
        <taxon>Bacteria</taxon>
        <taxon>Pseudomonadati</taxon>
        <taxon>Pseudomonadota</taxon>
        <taxon>Gammaproteobacteria</taxon>
        <taxon>Cardiobacteriales</taxon>
        <taxon>Cardiobacteriaceae</taxon>
        <taxon>Cardiobacterium</taxon>
    </lineage>
</organism>
<dbReference type="EMBL" id="FKLO01000011">
    <property type="protein sequence ID" value="SAM57033.1"/>
    <property type="molecule type" value="Genomic_DNA"/>
</dbReference>
<evidence type="ECO:0000256" key="1">
    <source>
        <dbReference type="ARBA" id="ARBA00022475"/>
    </source>
</evidence>
<dbReference type="RefSeq" id="WP_079538793.1">
    <property type="nucleotide sequence ID" value="NZ_FKLO01000011.1"/>
</dbReference>
<sequence>MTHNDLQSQAWAFAALFLAIDSVRALAERGEVRSEAELTLLPSLLTTNAADIADYYGDPTPLALGRDAYRRTFQQKNDEQNLRYSAQILHVERRLAKKAALMAVLKERLHAAERQAEHYPVNHDNLIASFAATYQETASKAAGRILISGAPQWLRQSDMVNRIRALLLTGVRAAALWRAYGGNRWQLLFARGNFDEAMHALDFYTQP</sequence>
<dbReference type="InterPro" id="IPR035932">
    <property type="entry name" value="HflD-like_sf"/>
</dbReference>
<accession>A0A1C3H1W2</accession>
<gene>
    <name evidence="4" type="primary">hflD</name>
    <name evidence="5" type="ORF">CHUV0807_0122</name>
</gene>
<evidence type="ECO:0000256" key="4">
    <source>
        <dbReference type="HAMAP-Rule" id="MF_00695"/>
    </source>
</evidence>
<dbReference type="GO" id="GO:0005737">
    <property type="term" value="C:cytoplasm"/>
    <property type="evidence" value="ECO:0007669"/>
    <property type="project" value="UniProtKB-SubCell"/>
</dbReference>
<keyword evidence="1 4" id="KW-1003">Cell membrane</keyword>
<evidence type="ECO:0000313" key="6">
    <source>
        <dbReference type="Proteomes" id="UP000190837"/>
    </source>
</evidence>
<comment type="similarity">
    <text evidence="4">Belongs to the HflD family.</text>
</comment>
<evidence type="ECO:0000256" key="2">
    <source>
        <dbReference type="ARBA" id="ARBA00022490"/>
    </source>
</evidence>
<dbReference type="InterPro" id="IPR007451">
    <property type="entry name" value="HflD"/>
</dbReference>
<dbReference type="NCBIfam" id="NF001246">
    <property type="entry name" value="PRK00218.1-2"/>
    <property type="match status" value="1"/>
</dbReference>
<dbReference type="SUPFAM" id="SSF101322">
    <property type="entry name" value="YcfC-like"/>
    <property type="match status" value="1"/>
</dbReference>
<evidence type="ECO:0000256" key="3">
    <source>
        <dbReference type="ARBA" id="ARBA00023136"/>
    </source>
</evidence>
<dbReference type="PANTHER" id="PTHR38100:SF1">
    <property type="entry name" value="HIGH FREQUENCY LYSOGENIZATION PROTEIN HFLD"/>
    <property type="match status" value="1"/>
</dbReference>
<name>A0A1C3H1W2_9GAMM</name>
<proteinExistence type="inferred from homology"/>
<dbReference type="AlphaFoldDB" id="A0A1C3H1W2"/>
<dbReference type="GO" id="GO:0005886">
    <property type="term" value="C:plasma membrane"/>
    <property type="evidence" value="ECO:0007669"/>
    <property type="project" value="UniProtKB-SubCell"/>
</dbReference>
<keyword evidence="3 4" id="KW-0472">Membrane</keyword>
<protein>
    <recommendedName>
        <fullName evidence="4">High frequency lysogenization protein HflD homolog</fullName>
    </recommendedName>
</protein>
<dbReference type="HAMAP" id="MF_00695">
    <property type="entry name" value="HflD_protein"/>
    <property type="match status" value="1"/>
</dbReference>
<dbReference type="Gene3D" id="1.10.3890.10">
    <property type="entry name" value="HflD-like"/>
    <property type="match status" value="1"/>
</dbReference>
<dbReference type="Pfam" id="PF04356">
    <property type="entry name" value="DUF489"/>
    <property type="match status" value="1"/>
</dbReference>